<organism evidence="4 5">
    <name type="scientific">Cohnella cholangitidis</name>
    <dbReference type="NCBI Taxonomy" id="2598458"/>
    <lineage>
        <taxon>Bacteria</taxon>
        <taxon>Bacillati</taxon>
        <taxon>Bacillota</taxon>
        <taxon>Bacilli</taxon>
        <taxon>Bacillales</taxon>
        <taxon>Paenibacillaceae</taxon>
        <taxon>Cohnella</taxon>
    </lineage>
</organism>
<evidence type="ECO:0000259" key="3">
    <source>
        <dbReference type="Pfam" id="PF18705"/>
    </source>
</evidence>
<dbReference type="RefSeq" id="WP_182301574.1">
    <property type="nucleotide sequence ID" value="NZ_CP041969.1"/>
</dbReference>
<feature type="transmembrane region" description="Helical" evidence="1">
    <location>
        <begin position="49"/>
        <end position="69"/>
    </location>
</feature>
<feature type="domain" description="DUF5643" evidence="3">
    <location>
        <begin position="241"/>
        <end position="341"/>
    </location>
</feature>
<dbReference type="EMBL" id="CP041969">
    <property type="protein sequence ID" value="QMV40219.1"/>
    <property type="molecule type" value="Genomic_DNA"/>
</dbReference>
<proteinExistence type="predicted"/>
<keyword evidence="5" id="KW-1185">Reference proteome</keyword>
<evidence type="ECO:0000313" key="4">
    <source>
        <dbReference type="EMBL" id="QMV40219.1"/>
    </source>
</evidence>
<reference evidence="4 5" key="1">
    <citation type="submission" date="2019-07" db="EMBL/GenBank/DDBJ databases">
        <authorList>
            <person name="Kim J.K."/>
            <person name="Cheong H.-M."/>
            <person name="Choi Y."/>
            <person name="Hwang K.J."/>
            <person name="Lee S."/>
            <person name="Choi C."/>
        </authorList>
    </citation>
    <scope>NUCLEOTIDE SEQUENCE [LARGE SCALE GENOMIC DNA]</scope>
    <source>
        <strain evidence="4 5">KS 22</strain>
    </source>
</reference>
<protein>
    <submittedName>
        <fullName evidence="4">DUF4179 domain-containing protein</fullName>
    </submittedName>
</protein>
<keyword evidence="1" id="KW-0472">Membrane</keyword>
<gene>
    <name evidence="4" type="ORF">FPL14_02635</name>
</gene>
<dbReference type="Pfam" id="PF18705">
    <property type="entry name" value="DUF5643"/>
    <property type="match status" value="1"/>
</dbReference>
<dbReference type="Proteomes" id="UP000515679">
    <property type="component" value="Chromosome"/>
</dbReference>
<keyword evidence="1" id="KW-0812">Transmembrane</keyword>
<feature type="domain" description="DUF4179" evidence="2">
    <location>
        <begin position="47"/>
        <end position="134"/>
    </location>
</feature>
<dbReference type="AlphaFoldDB" id="A0A7G5BTD5"/>
<dbReference type="KEGG" id="cchl:FPL14_02635"/>
<dbReference type="InterPro" id="IPR040680">
    <property type="entry name" value="DUF5643"/>
</dbReference>
<dbReference type="Gene3D" id="2.60.40.1630">
    <property type="entry name" value="bacillus anthracis domain"/>
    <property type="match status" value="1"/>
</dbReference>
<dbReference type="InterPro" id="IPR025436">
    <property type="entry name" value="DUF4179"/>
</dbReference>
<dbReference type="Pfam" id="PF13786">
    <property type="entry name" value="DUF4179"/>
    <property type="match status" value="1"/>
</dbReference>
<accession>A0A7G5BTD5</accession>
<sequence>MNEQLWDGEIKNELESSPFTLPAFVRDKMDDVYSRLPDYPIRSSIRIRIVWVSVCALLLFVGIFASGFVSPAVAKVLRQLPVIGSAFQTVGDEGIQRASEKGLVSTVGQTVEDKGVAVTLDQVIYDGTRLSIGILHSSDIQISLPGAAGMIRIDGKELNAGMGGVSKEIANGMTASVYKFTTEEQLPDRFMLDFHFHEVTRNKEGRSEKIAGSWWLSTPVVKLAEDVNVIPFDPPLIREHAGIRIAVTEVTSTPLTTKVAFELEVPDKYDYMTFNRGEVPKGELVTTHRLDYELVDSNGLSLEPLSGSGSQKPGEPEKRVVLFAPVTSDVKSLTLRTIESADKMRSQGDGSFVGVSTPEIHYAPLPIDAPFTMKQGNAGEIEFRSIRFEKDQTWIEYEVRGTEPYIQDNAWWLENGKGDRYLFDRYDQTRISEVSYAYRVKLPAIQPDESLKIAVVQIDSKERIEQLDIQLPIVIQTQ</sequence>
<evidence type="ECO:0000259" key="2">
    <source>
        <dbReference type="Pfam" id="PF13786"/>
    </source>
</evidence>
<evidence type="ECO:0000313" key="5">
    <source>
        <dbReference type="Proteomes" id="UP000515679"/>
    </source>
</evidence>
<name>A0A7G5BTD5_9BACL</name>
<keyword evidence="1" id="KW-1133">Transmembrane helix</keyword>
<evidence type="ECO:0000256" key="1">
    <source>
        <dbReference type="SAM" id="Phobius"/>
    </source>
</evidence>